<keyword evidence="1" id="KW-0677">Repeat</keyword>
<dbReference type="Gene3D" id="1.25.10.10">
    <property type="entry name" value="Leucine-rich Repeat Variant"/>
    <property type="match status" value="2"/>
</dbReference>
<dbReference type="SMART" id="SM00567">
    <property type="entry name" value="EZ_HEAT"/>
    <property type="match status" value="5"/>
</dbReference>
<dbReference type="PANTHER" id="PTHR12697:SF5">
    <property type="entry name" value="DEOXYHYPUSINE HYDROXYLASE"/>
    <property type="match status" value="1"/>
</dbReference>
<organism evidence="2 3">
    <name type="scientific">Methylovulum psychrotolerans</name>
    <dbReference type="NCBI Taxonomy" id="1704499"/>
    <lineage>
        <taxon>Bacteria</taxon>
        <taxon>Pseudomonadati</taxon>
        <taxon>Pseudomonadota</taxon>
        <taxon>Gammaproteobacteria</taxon>
        <taxon>Methylococcales</taxon>
        <taxon>Methylococcaceae</taxon>
        <taxon>Methylovulum</taxon>
    </lineage>
</organism>
<dbReference type="KEGG" id="mpsy:CEK71_01995"/>
<dbReference type="GO" id="GO:0016491">
    <property type="term" value="F:oxidoreductase activity"/>
    <property type="evidence" value="ECO:0007669"/>
    <property type="project" value="TreeGrafter"/>
</dbReference>
<evidence type="ECO:0000313" key="3">
    <source>
        <dbReference type="Proteomes" id="UP000197019"/>
    </source>
</evidence>
<dbReference type="InterPro" id="IPR011989">
    <property type="entry name" value="ARM-like"/>
</dbReference>
<name>A0A1Z4BUF1_9GAMM</name>
<dbReference type="Proteomes" id="UP000197019">
    <property type="component" value="Chromosome"/>
</dbReference>
<dbReference type="EMBL" id="CP022129">
    <property type="protein sequence ID" value="ASF44935.1"/>
    <property type="molecule type" value="Genomic_DNA"/>
</dbReference>
<accession>A0A1Z4BUF1</accession>
<reference evidence="2 3" key="1">
    <citation type="submission" date="2017-06" db="EMBL/GenBank/DDBJ databases">
        <title>Genome Sequencing of the methanotroph Methylovulum psychrotolerants str. HV10-M2 isolated from a high-altitude environment.</title>
        <authorList>
            <person name="Mateos-Rivera A."/>
        </authorList>
    </citation>
    <scope>NUCLEOTIDE SEQUENCE [LARGE SCALE GENOMIC DNA]</scope>
    <source>
        <strain evidence="2 3">HV10_M2</strain>
    </source>
</reference>
<keyword evidence="3" id="KW-1185">Reference proteome</keyword>
<evidence type="ECO:0000313" key="2">
    <source>
        <dbReference type="EMBL" id="ASF44935.1"/>
    </source>
</evidence>
<protein>
    <recommendedName>
        <fullName evidence="4">PBS lyase</fullName>
    </recommendedName>
</protein>
<dbReference type="InterPro" id="IPR004155">
    <property type="entry name" value="PBS_lyase_HEAT"/>
</dbReference>
<evidence type="ECO:0008006" key="4">
    <source>
        <dbReference type="Google" id="ProtNLM"/>
    </source>
</evidence>
<dbReference type="OrthoDB" id="3464935at2"/>
<proteinExistence type="predicted"/>
<evidence type="ECO:0000256" key="1">
    <source>
        <dbReference type="ARBA" id="ARBA00022737"/>
    </source>
</evidence>
<dbReference type="Pfam" id="PF13646">
    <property type="entry name" value="HEAT_2"/>
    <property type="match status" value="1"/>
</dbReference>
<dbReference type="InterPro" id="IPR016024">
    <property type="entry name" value="ARM-type_fold"/>
</dbReference>
<gene>
    <name evidence="2" type="ORF">CEK71_01995</name>
</gene>
<dbReference type="PANTHER" id="PTHR12697">
    <property type="entry name" value="PBS LYASE HEAT-LIKE PROTEIN"/>
    <property type="match status" value="1"/>
</dbReference>
<dbReference type="Pfam" id="PF02985">
    <property type="entry name" value="HEAT"/>
    <property type="match status" value="1"/>
</dbReference>
<dbReference type="InterPro" id="IPR000357">
    <property type="entry name" value="HEAT"/>
</dbReference>
<dbReference type="AlphaFoldDB" id="A0A1Z4BUF1"/>
<dbReference type="SUPFAM" id="SSF48371">
    <property type="entry name" value="ARM repeat"/>
    <property type="match status" value="1"/>
</dbReference>
<sequence>MPPTAQPHQSGKKDLPAKTLERLLLVENLQEQPYKTVRPLLLQAFADKHYVVRSAAAEVFGDIGDEHDIDKLLPLLTDPHYQVRYITAETLGQFNSPSAILPLIAALDDENDLVRINAAESLGRLKALNAIAPLTAKLTDSDELVRGYAAEALGVIGDKTSILPLKQALACEKRHAARVRLLTALYRLGETAHLATIIKQLNSKNYRVRCATTNILTELAFDYNLNGISEILAKRLAKEPTIAVKSTLTRCLEELAHAKGNAKPATHEAEKL</sequence>